<evidence type="ECO:0000256" key="5">
    <source>
        <dbReference type="SAM" id="SignalP"/>
    </source>
</evidence>
<evidence type="ECO:0000256" key="1">
    <source>
        <dbReference type="ARBA" id="ARBA00005382"/>
    </source>
</evidence>
<dbReference type="GO" id="GO:0016020">
    <property type="term" value="C:membrane"/>
    <property type="evidence" value="ECO:0007669"/>
    <property type="project" value="GOC"/>
</dbReference>
<dbReference type="AlphaFoldDB" id="A0A806KLB6"/>
<evidence type="ECO:0000313" key="6">
    <source>
        <dbReference type="EMBL" id="AGS54276.1"/>
    </source>
</evidence>
<dbReference type="GO" id="GO:0004348">
    <property type="term" value="F:glucosylceramidase activity"/>
    <property type="evidence" value="ECO:0007669"/>
    <property type="project" value="InterPro"/>
</dbReference>
<keyword evidence="6" id="KW-0624">Polysaccharide degradation</keyword>
<dbReference type="GO" id="GO:0006665">
    <property type="term" value="P:sphingolipid metabolic process"/>
    <property type="evidence" value="ECO:0007669"/>
    <property type="project" value="InterPro"/>
</dbReference>
<dbReference type="PANTHER" id="PTHR11069">
    <property type="entry name" value="GLUCOSYLCERAMIDASE"/>
    <property type="match status" value="1"/>
</dbReference>
<sequence>MLKKSEKYIYLYNGRFSMKTLLIATLFALLCFANVFAAPAAINLSTEYQVIRGFGGMNHPVWIGDLTAAQRETVFGNGPNQLGFTVLRIWVSDNTSQWSREVETAKYAYDRGFLVFASPWNPPSSMTETFTRNGVANQKRLKASSYAQYATHLNDFVTYMKNQGVNLYAISVQNEPDYAEEWTWWTSSEIITFLKNNARSINCKIIAPEEFQYTKSLITPILNDPQALANVDIIGTHLYGTQYSAFPYPLFKEKGAGKELWMTEVYRPNSSDDADLWPQALEVAQHVHSAMADAEFQMYVWWYIRRSYGPLKEDGNISKRGYMMAHFSKFVRPGAVRIDATKTPETDVYVSAYKSSGADSLIIVAVNKKTSAVSQVFNISNGTVSKVESWRTSGSENMAKQSDINVTSGSFTASLPAQSVTTFVGIIQNGSSSSSSASSSSSSSLAPSSSSRPPSSSSAIPSSSSAATPSSSSEETPSSSSEESTPILLPQTHVVRALRATPLYYNLKGEPLGTAKPSNPGVYIEKNEKNVRKIVVK</sequence>
<accession>A0A806KLB6</accession>
<dbReference type="SUPFAM" id="SSF51011">
    <property type="entry name" value="Glycosyl hydrolase domain"/>
    <property type="match status" value="1"/>
</dbReference>
<comment type="similarity">
    <text evidence="1">Belongs to the glycosyl hydrolase 30 family.</text>
</comment>
<dbReference type="PANTHER" id="PTHR11069:SF38">
    <property type="entry name" value="GLUCURONOXYLANASE XYNC"/>
    <property type="match status" value="1"/>
</dbReference>
<name>A0A806KLB6_9BACT</name>
<dbReference type="GO" id="GO:0031176">
    <property type="term" value="F:endo-1,4-beta-xylanase activity"/>
    <property type="evidence" value="ECO:0007669"/>
    <property type="project" value="UniProtKB-EC"/>
</dbReference>
<keyword evidence="6" id="KW-0119">Carbohydrate metabolism</keyword>
<dbReference type="GO" id="GO:0045493">
    <property type="term" value="P:xylan catabolic process"/>
    <property type="evidence" value="ECO:0007669"/>
    <property type="project" value="UniProtKB-KW"/>
</dbReference>
<feature type="region of interest" description="Disordered" evidence="4">
    <location>
        <begin position="431"/>
        <end position="490"/>
    </location>
</feature>
<organism evidence="6">
    <name type="scientific">uncultured bacterium contig00092</name>
    <dbReference type="NCBI Taxonomy" id="1181563"/>
    <lineage>
        <taxon>Bacteria</taxon>
        <taxon>environmental samples</taxon>
    </lineage>
</organism>
<keyword evidence="3 6" id="KW-0378">Hydrolase</keyword>
<keyword evidence="2 5" id="KW-0732">Signal</keyword>
<dbReference type="InterPro" id="IPR001139">
    <property type="entry name" value="Glyco_hydro_30"/>
</dbReference>
<evidence type="ECO:0000256" key="4">
    <source>
        <dbReference type="SAM" id="MobiDB-lite"/>
    </source>
</evidence>
<feature type="compositionally biased region" description="Low complexity" evidence="4">
    <location>
        <begin position="431"/>
        <end position="486"/>
    </location>
</feature>
<keyword evidence="6" id="KW-0858">Xylan degradation</keyword>
<keyword evidence="6" id="KW-0326">Glycosidase</keyword>
<reference evidence="6" key="1">
    <citation type="submission" date="2012-03" db="EMBL/GenBank/DDBJ databases">
        <title>Functional metagenomics reveals considerable lignocellulase gene clusters in the gut microbiome of a wood-feeding higher termite.</title>
        <authorList>
            <person name="Liu N."/>
        </authorList>
    </citation>
    <scope>NUCLEOTIDE SEQUENCE</scope>
</reference>
<evidence type="ECO:0000256" key="3">
    <source>
        <dbReference type="ARBA" id="ARBA00022801"/>
    </source>
</evidence>
<dbReference type="InterPro" id="IPR017853">
    <property type="entry name" value="GH"/>
</dbReference>
<dbReference type="Gene3D" id="3.20.20.80">
    <property type="entry name" value="Glycosidases"/>
    <property type="match status" value="1"/>
</dbReference>
<proteinExistence type="inferred from homology"/>
<dbReference type="Gene3D" id="2.60.40.1180">
    <property type="entry name" value="Golgi alpha-mannosidase II"/>
    <property type="match status" value="1"/>
</dbReference>
<protein>
    <submittedName>
        <fullName evidence="6">Endo-1,4-beta-xylanase A</fullName>
        <ecNumber evidence="6">3.2.1.8</ecNumber>
    </submittedName>
</protein>
<dbReference type="EC" id="3.2.1.8" evidence="6"/>
<evidence type="ECO:0000256" key="2">
    <source>
        <dbReference type="ARBA" id="ARBA00022729"/>
    </source>
</evidence>
<dbReference type="EMBL" id="JQ844286">
    <property type="protein sequence ID" value="AGS54276.1"/>
    <property type="molecule type" value="Genomic_DNA"/>
</dbReference>
<dbReference type="InterPro" id="IPR013780">
    <property type="entry name" value="Glyco_hydro_b"/>
</dbReference>
<dbReference type="SUPFAM" id="SSF51445">
    <property type="entry name" value="(Trans)glycosidases"/>
    <property type="match status" value="1"/>
</dbReference>
<feature type="signal peptide" evidence="5">
    <location>
        <begin position="1"/>
        <end position="37"/>
    </location>
</feature>
<feature type="chain" id="PRO_5032820144" evidence="5">
    <location>
        <begin position="38"/>
        <end position="537"/>
    </location>
</feature>